<evidence type="ECO:0000256" key="14">
    <source>
        <dbReference type="ARBA" id="ARBA00023329"/>
    </source>
</evidence>
<feature type="chain" id="PRO_5042900291" description="Lysosome-associated membrane glycoprotein 5" evidence="23">
    <location>
        <begin position="19"/>
        <end position="632"/>
    </location>
</feature>
<name>A0AAN9FZY1_9CAEN</name>
<dbReference type="GO" id="GO:0072594">
    <property type="term" value="P:establishment of protein localization to organelle"/>
    <property type="evidence" value="ECO:0007669"/>
    <property type="project" value="TreeGrafter"/>
</dbReference>
<gene>
    <name evidence="26" type="ORF">V1264_010171</name>
</gene>
<evidence type="ECO:0000259" key="25">
    <source>
        <dbReference type="Pfam" id="PF21222"/>
    </source>
</evidence>
<organism evidence="26 27">
    <name type="scientific">Littorina saxatilis</name>
    <dbReference type="NCBI Taxonomy" id="31220"/>
    <lineage>
        <taxon>Eukaryota</taxon>
        <taxon>Metazoa</taxon>
        <taxon>Spiralia</taxon>
        <taxon>Lophotrochozoa</taxon>
        <taxon>Mollusca</taxon>
        <taxon>Gastropoda</taxon>
        <taxon>Caenogastropoda</taxon>
        <taxon>Littorinimorpha</taxon>
        <taxon>Littorinoidea</taxon>
        <taxon>Littorinidae</taxon>
        <taxon>Littorina</taxon>
    </lineage>
</organism>
<comment type="caution">
    <text evidence="26">The sequence shown here is derived from an EMBL/GenBank/DDBJ whole genome shotgun (WGS) entry which is preliminary data.</text>
</comment>
<evidence type="ECO:0000256" key="8">
    <source>
        <dbReference type="ARBA" id="ARBA00022753"/>
    </source>
</evidence>
<dbReference type="GO" id="GO:0005886">
    <property type="term" value="C:plasma membrane"/>
    <property type="evidence" value="ECO:0007669"/>
    <property type="project" value="UniProtKB-SubCell"/>
</dbReference>
<evidence type="ECO:0000256" key="17">
    <source>
        <dbReference type="ARBA" id="ARBA00060492"/>
    </source>
</evidence>
<evidence type="ECO:0000256" key="5">
    <source>
        <dbReference type="ARBA" id="ARBA00009644"/>
    </source>
</evidence>
<dbReference type="AlphaFoldDB" id="A0AAN9FZY1"/>
<evidence type="ECO:0000256" key="21">
    <source>
        <dbReference type="SAM" id="MobiDB-lite"/>
    </source>
</evidence>
<evidence type="ECO:0000256" key="23">
    <source>
        <dbReference type="SAM" id="SignalP"/>
    </source>
</evidence>
<keyword evidence="8" id="KW-0967">Endosome</keyword>
<dbReference type="CDD" id="cd12087">
    <property type="entry name" value="TM_EGFR-like"/>
    <property type="match status" value="1"/>
</dbReference>
<protein>
    <recommendedName>
        <fullName evidence="18">Lysosome-associated membrane glycoprotein 5</fullName>
    </recommendedName>
    <alternativeName>
        <fullName evidence="19">Lysosome-associated membrane protein 5</fullName>
    </alternativeName>
</protein>
<feature type="signal peptide" evidence="23">
    <location>
        <begin position="1"/>
        <end position="18"/>
    </location>
</feature>
<evidence type="ECO:0000256" key="22">
    <source>
        <dbReference type="SAM" id="Phobius"/>
    </source>
</evidence>
<feature type="region of interest" description="Disordered" evidence="21">
    <location>
        <begin position="383"/>
        <end position="402"/>
    </location>
</feature>
<keyword evidence="9 22" id="KW-1133">Transmembrane helix</keyword>
<evidence type="ECO:0000256" key="12">
    <source>
        <dbReference type="ARBA" id="ARBA00023180"/>
    </source>
</evidence>
<evidence type="ECO:0000313" key="27">
    <source>
        <dbReference type="Proteomes" id="UP001374579"/>
    </source>
</evidence>
<dbReference type="PROSITE" id="PS51407">
    <property type="entry name" value="LAMP_3"/>
    <property type="match status" value="1"/>
</dbReference>
<dbReference type="EMBL" id="JBAMIC010000024">
    <property type="protein sequence ID" value="KAK7090363.1"/>
    <property type="molecule type" value="Genomic_DNA"/>
</dbReference>
<evidence type="ECO:0000256" key="10">
    <source>
        <dbReference type="ARBA" id="ARBA00023018"/>
    </source>
</evidence>
<dbReference type="GO" id="GO:0005765">
    <property type="term" value="C:lysosomal membrane"/>
    <property type="evidence" value="ECO:0007669"/>
    <property type="project" value="TreeGrafter"/>
</dbReference>
<sequence length="632" mass="67282">MKLSIVVVAVTFVAAVQGVTYKLEDCIRVDVTGSLTIAAEENGISIDNKTIDLVDPTAISGTCSNDSGSSASMTVKFGGSIEWLLVFNVDSNNMVMLDQLLSFNASEVFNNTALPTDFVSMTDRGNITLSPKNDSYICAAVQNFSFELNGNTTDNVTYTVTQTIRDLKAQAFGLDNGNYSGSSVDCESDKNSTTEPTTAPTTEPTTAPAAPTTPAVPTVKPVDPVMFVVNDSQGVACFRLDAGLQFAVDYNTTNNTMVFSKVMIVDGSANVTGTCGNETATMVIAGSDYQLEITETLTTVPAGSKISLNVTLDAENFPDAADANMSMVYESTTQSFNQSNLNTYYMCNSEQMVTLGSTRTTLYADQVRLQAFGLNKGQFTGDGEGCDIDPTPSPSTPAPAPSDNVYAVTDGKNITCIVLKGDISFSNITYLKGNATVPANPINIPAYNTSDPVVKVNGTCGNITQEINIFFNGNWSLSMVFARGGSKESAMLGAAQDEYSVRDIAFTYDLRPQFFPNASNPGAVQKAEHMNMTDGLWKGQVGGGSYKCDADITTSLSEGVLLDTSHLQYKAFNTNNDTTFNSDNVSECPADDESNSIVPIAVGAALAGLVVIVLIAYLIGRRRSRRQGYESV</sequence>
<keyword evidence="6 20" id="KW-0812">Transmembrane</keyword>
<evidence type="ECO:0000256" key="4">
    <source>
        <dbReference type="ARBA" id="ARBA00004279"/>
    </source>
</evidence>
<reference evidence="26 27" key="1">
    <citation type="submission" date="2024-02" db="EMBL/GenBank/DDBJ databases">
        <title>Chromosome-scale genome assembly of the rough periwinkle Littorina saxatilis.</title>
        <authorList>
            <person name="De Jode A."/>
            <person name="Faria R."/>
            <person name="Formenti G."/>
            <person name="Sims Y."/>
            <person name="Smith T.P."/>
            <person name="Tracey A."/>
            <person name="Wood J.M.D."/>
            <person name="Zagrodzka Z.B."/>
            <person name="Johannesson K."/>
            <person name="Butlin R.K."/>
            <person name="Leder E.H."/>
        </authorList>
    </citation>
    <scope>NUCLEOTIDE SEQUENCE [LARGE SCALE GENOMIC DNA]</scope>
    <source>
        <strain evidence="26">Snail1</strain>
        <tissue evidence="26">Muscle</tissue>
    </source>
</reference>
<keyword evidence="14" id="KW-0968">Cytoplasmic vesicle</keyword>
<comment type="subcellular location">
    <subcellularLocation>
        <location evidence="4">Cell projection</location>
        <location evidence="4">Dendrite</location>
    </subcellularLocation>
    <subcellularLocation>
        <location evidence="17">Cell projection</location>
        <location evidence="17">Growth cone membrane</location>
        <topology evidence="17">Single-pass type I membrane protein</topology>
    </subcellularLocation>
    <subcellularLocation>
        <location evidence="15">Cytoplasmic vesicle</location>
        <location evidence="15">Secretory vesicle</location>
        <location evidence="15">Synaptic vesicle membrane</location>
        <topology evidence="15">Single-pass type I membrane protein</topology>
    </subcellularLocation>
    <subcellularLocation>
        <location evidence="2">Early endosome membrane</location>
        <topology evidence="2">Single-pass type I membrane protein</topology>
    </subcellularLocation>
    <subcellularLocation>
        <location evidence="1">Endoplasmic reticulum-Golgi intermediate compartment membrane</location>
        <topology evidence="1">Single-pass type I membrane protein</topology>
    </subcellularLocation>
    <subcellularLocation>
        <location evidence="20">Membrane</location>
        <topology evidence="20">Single-pass type I membrane protein</topology>
    </subcellularLocation>
    <subcellularLocation>
        <location evidence="3">Recycling endosome</location>
    </subcellularLocation>
</comment>
<dbReference type="Proteomes" id="UP001374579">
    <property type="component" value="Unassembled WGS sequence"/>
</dbReference>
<evidence type="ECO:0000259" key="24">
    <source>
        <dbReference type="Pfam" id="PF01299"/>
    </source>
</evidence>
<feature type="compositionally biased region" description="Low complexity" evidence="21">
    <location>
        <begin position="193"/>
        <end position="215"/>
    </location>
</feature>
<dbReference type="InterPro" id="IPR048524">
    <property type="entry name" value="Lamp2-like_TM"/>
</dbReference>
<keyword evidence="27" id="KW-1185">Reference proteome</keyword>
<comment type="caution">
    <text evidence="20">Lacks conserved residue(s) required for the propagation of feature annotation.</text>
</comment>
<evidence type="ECO:0000256" key="13">
    <source>
        <dbReference type="ARBA" id="ARBA00023273"/>
    </source>
</evidence>
<keyword evidence="11 20" id="KW-0472">Membrane</keyword>
<comment type="similarity">
    <text evidence="5 20">Belongs to the LAMP family.</text>
</comment>
<evidence type="ECO:0000256" key="3">
    <source>
        <dbReference type="ARBA" id="ARBA00004172"/>
    </source>
</evidence>
<evidence type="ECO:0000256" key="19">
    <source>
        <dbReference type="ARBA" id="ARBA00076257"/>
    </source>
</evidence>
<evidence type="ECO:0000256" key="18">
    <source>
        <dbReference type="ARBA" id="ARBA00074379"/>
    </source>
</evidence>
<keyword evidence="10" id="KW-0770">Synapse</keyword>
<feature type="region of interest" description="Disordered" evidence="21">
    <location>
        <begin position="183"/>
        <end position="215"/>
    </location>
</feature>
<evidence type="ECO:0000256" key="15">
    <source>
        <dbReference type="ARBA" id="ARBA00029428"/>
    </source>
</evidence>
<evidence type="ECO:0000256" key="20">
    <source>
        <dbReference type="PROSITE-ProRule" id="PRU00740"/>
    </source>
</evidence>
<evidence type="ECO:0000256" key="1">
    <source>
        <dbReference type="ARBA" id="ARBA00004151"/>
    </source>
</evidence>
<dbReference type="PANTHER" id="PTHR11506">
    <property type="entry name" value="LYSOSOME-ASSOCIATED MEMBRANE GLYCOPROTEIN"/>
    <property type="match status" value="1"/>
</dbReference>
<evidence type="ECO:0000256" key="9">
    <source>
        <dbReference type="ARBA" id="ARBA00022989"/>
    </source>
</evidence>
<accession>A0AAN9FZY1</accession>
<proteinExistence type="inferred from homology"/>
<evidence type="ECO:0000256" key="11">
    <source>
        <dbReference type="ARBA" id="ARBA00023136"/>
    </source>
</evidence>
<dbReference type="InterPro" id="IPR048528">
    <property type="entry name" value="Lamp2-like_luminal"/>
</dbReference>
<comment type="function">
    <text evidence="16">Plays a role in short-term synaptic plasticity in a subset of GABAergic neurons in the brain.</text>
</comment>
<evidence type="ECO:0000313" key="26">
    <source>
        <dbReference type="EMBL" id="KAK7090363.1"/>
    </source>
</evidence>
<dbReference type="GO" id="GO:0031902">
    <property type="term" value="C:late endosome membrane"/>
    <property type="evidence" value="ECO:0007669"/>
    <property type="project" value="TreeGrafter"/>
</dbReference>
<feature type="transmembrane region" description="Helical" evidence="22">
    <location>
        <begin position="597"/>
        <end position="619"/>
    </location>
</feature>
<dbReference type="Gene3D" id="2.40.160.110">
    <property type="match status" value="3"/>
</dbReference>
<dbReference type="PANTHER" id="PTHR11506:SF35">
    <property type="entry name" value="LYSOSOME-ASSOCIATED MEMBRANE GLYCOPROTEIN 5"/>
    <property type="match status" value="1"/>
</dbReference>
<keyword evidence="12" id="KW-0325">Glycoprotein</keyword>
<evidence type="ECO:0000256" key="2">
    <source>
        <dbReference type="ARBA" id="ARBA00004158"/>
    </source>
</evidence>
<dbReference type="Pfam" id="PF01299">
    <property type="entry name" value="Lamp2-like_luminal"/>
    <property type="match status" value="1"/>
</dbReference>
<dbReference type="Pfam" id="PF21222">
    <property type="entry name" value="Lamp2_2nd"/>
    <property type="match status" value="1"/>
</dbReference>
<keyword evidence="7 23" id="KW-0732">Signal</keyword>
<feature type="domain" description="Lysosome-associated membrane glycoprotein 2-like transmembrane" evidence="25">
    <location>
        <begin position="598"/>
        <end position="629"/>
    </location>
</feature>
<feature type="domain" description="Lysosome-associated membrane glycoprotein 2-like luminal" evidence="24">
    <location>
        <begin position="228"/>
        <end position="374"/>
    </location>
</feature>
<evidence type="ECO:0000256" key="16">
    <source>
        <dbReference type="ARBA" id="ARBA00053950"/>
    </source>
</evidence>
<feature type="compositionally biased region" description="Pro residues" evidence="21">
    <location>
        <begin position="391"/>
        <end position="400"/>
    </location>
</feature>
<dbReference type="InterPro" id="IPR002000">
    <property type="entry name" value="Lysosome-assoc_membr_glycop"/>
</dbReference>
<evidence type="ECO:0000256" key="6">
    <source>
        <dbReference type="ARBA" id="ARBA00022692"/>
    </source>
</evidence>
<keyword evidence="13" id="KW-0966">Cell projection</keyword>
<evidence type="ECO:0000256" key="7">
    <source>
        <dbReference type="ARBA" id="ARBA00022729"/>
    </source>
</evidence>